<feature type="domain" description="DUF1659" evidence="1">
    <location>
        <begin position="3"/>
        <end position="70"/>
    </location>
</feature>
<dbReference type="Proteomes" id="UP000029628">
    <property type="component" value="Unassembled WGS sequence"/>
</dbReference>
<dbReference type="InterPro" id="IPR012454">
    <property type="entry name" value="DUF1659"/>
</dbReference>
<sequence length="72" mass="7853">MKKEMESTKLILRLENGLNTAGKMTYKQVTFSRVVDSASDEAVQAVGAALATLQDKALQAVIRLDQQKLSAE</sequence>
<accession>A0A096AKI5</accession>
<gene>
    <name evidence="2" type="ORF">HMPREF0872_05425</name>
</gene>
<evidence type="ECO:0000259" key="1">
    <source>
        <dbReference type="Pfam" id="PF07872"/>
    </source>
</evidence>
<dbReference type="Pfam" id="PF07872">
    <property type="entry name" value="DUF1659"/>
    <property type="match status" value="1"/>
</dbReference>
<proteinExistence type="predicted"/>
<comment type="caution">
    <text evidence="2">The sequence shown here is derived from an EMBL/GenBank/DDBJ whole genome shotgun (WGS) entry which is preliminary data.</text>
</comment>
<dbReference type="EMBL" id="JRNT01000014">
    <property type="protein sequence ID" value="KGF47290.1"/>
    <property type="molecule type" value="Genomic_DNA"/>
</dbReference>
<organism evidence="2 3">
    <name type="scientific">Veillonella montpellierensis DNF00314</name>
    <dbReference type="NCBI Taxonomy" id="1401067"/>
    <lineage>
        <taxon>Bacteria</taxon>
        <taxon>Bacillati</taxon>
        <taxon>Bacillota</taxon>
        <taxon>Negativicutes</taxon>
        <taxon>Veillonellales</taxon>
        <taxon>Veillonellaceae</taxon>
        <taxon>Veillonella</taxon>
    </lineage>
</organism>
<protein>
    <recommendedName>
        <fullName evidence="1">DUF1659 domain-containing protein</fullName>
    </recommendedName>
</protein>
<evidence type="ECO:0000313" key="2">
    <source>
        <dbReference type="EMBL" id="KGF47290.1"/>
    </source>
</evidence>
<evidence type="ECO:0000313" key="3">
    <source>
        <dbReference type="Proteomes" id="UP000029628"/>
    </source>
</evidence>
<keyword evidence="3" id="KW-1185">Reference proteome</keyword>
<dbReference type="RefSeq" id="WP_028258270.1">
    <property type="nucleotide sequence ID" value="NZ_JRNT01000014.1"/>
</dbReference>
<name>A0A096AKI5_9FIRM</name>
<reference evidence="2 3" key="1">
    <citation type="submission" date="2014-07" db="EMBL/GenBank/DDBJ databases">
        <authorList>
            <person name="McCorrison J."/>
            <person name="Sanka R."/>
            <person name="Torralba M."/>
            <person name="Gillis M."/>
            <person name="Haft D.H."/>
            <person name="Methe B."/>
            <person name="Sutton G."/>
            <person name="Nelson K.E."/>
        </authorList>
    </citation>
    <scope>NUCLEOTIDE SEQUENCE [LARGE SCALE GENOMIC DNA]</scope>
    <source>
        <strain evidence="2 3">DNF00314</strain>
    </source>
</reference>
<dbReference type="AlphaFoldDB" id="A0A096AKI5"/>